<evidence type="ECO:0000256" key="1">
    <source>
        <dbReference type="SAM" id="MobiDB-lite"/>
    </source>
</evidence>
<organism evidence="2 3">
    <name type="scientific">Candidatus Avisuccinivibrio stercorigallinarum</name>
    <dbReference type="NCBI Taxonomy" id="2840704"/>
    <lineage>
        <taxon>Bacteria</taxon>
        <taxon>Pseudomonadati</taxon>
        <taxon>Pseudomonadota</taxon>
        <taxon>Gammaproteobacteria</taxon>
        <taxon>Aeromonadales</taxon>
        <taxon>Succinivibrionaceae</taxon>
        <taxon>Succinivibrionaceae incertae sedis</taxon>
        <taxon>Candidatus Avisuccinivibrio</taxon>
    </lineage>
</organism>
<reference evidence="2" key="2">
    <citation type="journal article" date="2021" name="PeerJ">
        <title>Extensive microbial diversity within the chicken gut microbiome revealed by metagenomics and culture.</title>
        <authorList>
            <person name="Gilroy R."/>
            <person name="Ravi A."/>
            <person name="Getino M."/>
            <person name="Pursley I."/>
            <person name="Horton D.L."/>
            <person name="Alikhan N.F."/>
            <person name="Baker D."/>
            <person name="Gharbi K."/>
            <person name="Hall N."/>
            <person name="Watson M."/>
            <person name="Adriaenssens E.M."/>
            <person name="Foster-Nyarko E."/>
            <person name="Jarju S."/>
            <person name="Secka A."/>
            <person name="Antonio M."/>
            <person name="Oren A."/>
            <person name="Chaudhuri R.R."/>
            <person name="La Ragione R."/>
            <person name="Hildebrand F."/>
            <person name="Pallen M.J."/>
        </authorList>
    </citation>
    <scope>NUCLEOTIDE SEQUENCE</scope>
    <source>
        <strain evidence="2">17213</strain>
    </source>
</reference>
<evidence type="ECO:0000313" key="3">
    <source>
        <dbReference type="Proteomes" id="UP000823631"/>
    </source>
</evidence>
<gene>
    <name evidence="2" type="ORF">IAB19_06315</name>
</gene>
<reference evidence="2" key="1">
    <citation type="submission" date="2020-10" db="EMBL/GenBank/DDBJ databases">
        <authorList>
            <person name="Gilroy R."/>
        </authorList>
    </citation>
    <scope>NUCLEOTIDE SEQUENCE</scope>
    <source>
        <strain evidence="2">17213</strain>
    </source>
</reference>
<sequence length="242" mass="27385">SKYHSIDDLLTRIFSCAHCILHNISLDALEPLPADLPEAQEHPGTRAVAGRLMFTWYLYSNESQDGAEYEFRCIEPYKCWLGSDGALRLRQQKPLSKEAAEQMRITQPVFMRDKQVYFALPSGNPDDDKIDELDFRMFEKMVSPADKGFERLKLVLTLLSDGTDTAAAAAEQLLDEKFCPDLKKRFDDLAAVQSELTLFTDKLCKEYAQKLLKEKAEAQAQAQPAAQAQAQSDPKSTEKKEE</sequence>
<feature type="region of interest" description="Disordered" evidence="1">
    <location>
        <begin position="215"/>
        <end position="242"/>
    </location>
</feature>
<dbReference type="AlphaFoldDB" id="A0A9D9GU92"/>
<dbReference type="EMBL" id="JADINH010000132">
    <property type="protein sequence ID" value="MBO8415975.1"/>
    <property type="molecule type" value="Genomic_DNA"/>
</dbReference>
<comment type="caution">
    <text evidence="2">The sequence shown here is derived from an EMBL/GenBank/DDBJ whole genome shotgun (WGS) entry which is preliminary data.</text>
</comment>
<proteinExistence type="predicted"/>
<feature type="compositionally biased region" description="Low complexity" evidence="1">
    <location>
        <begin position="218"/>
        <end position="231"/>
    </location>
</feature>
<name>A0A9D9GU92_9GAMM</name>
<dbReference type="Proteomes" id="UP000823631">
    <property type="component" value="Unassembled WGS sequence"/>
</dbReference>
<protein>
    <submittedName>
        <fullName evidence="2">Uncharacterized protein</fullName>
    </submittedName>
</protein>
<accession>A0A9D9GU92</accession>
<feature type="non-terminal residue" evidence="2">
    <location>
        <position position="1"/>
    </location>
</feature>
<evidence type="ECO:0000313" key="2">
    <source>
        <dbReference type="EMBL" id="MBO8415975.1"/>
    </source>
</evidence>